<dbReference type="WBParaSite" id="jg23623">
    <property type="protein sequence ID" value="jg23623"/>
    <property type="gene ID" value="jg23623"/>
</dbReference>
<accession>A0A915DTW8</accession>
<organism evidence="2 3">
    <name type="scientific">Ditylenchus dipsaci</name>
    <dbReference type="NCBI Taxonomy" id="166011"/>
    <lineage>
        <taxon>Eukaryota</taxon>
        <taxon>Metazoa</taxon>
        <taxon>Ecdysozoa</taxon>
        <taxon>Nematoda</taxon>
        <taxon>Chromadorea</taxon>
        <taxon>Rhabditida</taxon>
        <taxon>Tylenchina</taxon>
        <taxon>Tylenchomorpha</taxon>
        <taxon>Sphaerularioidea</taxon>
        <taxon>Anguinidae</taxon>
        <taxon>Anguininae</taxon>
        <taxon>Ditylenchus</taxon>
    </lineage>
</organism>
<dbReference type="PANTHER" id="PTHR46599">
    <property type="entry name" value="PIGGYBAC TRANSPOSABLE ELEMENT-DERIVED PROTEIN 4"/>
    <property type="match status" value="1"/>
</dbReference>
<dbReference type="InterPro" id="IPR029526">
    <property type="entry name" value="PGBD"/>
</dbReference>
<evidence type="ECO:0000259" key="1">
    <source>
        <dbReference type="Pfam" id="PF13843"/>
    </source>
</evidence>
<keyword evidence="2" id="KW-1185">Reference proteome</keyword>
<dbReference type="Proteomes" id="UP000887574">
    <property type="component" value="Unplaced"/>
</dbReference>
<proteinExistence type="predicted"/>
<evidence type="ECO:0000313" key="3">
    <source>
        <dbReference type="WBParaSite" id="jg23623"/>
    </source>
</evidence>
<sequence>MQLQNVHSKQSSEVRHQNLDMRRLPQQVSPQCRDLFGQQGEHEECKFQKPWNGSCQPPYRELTDAGRTIVCDNFFTSPELGQSLWQKNTCLLGTVRSNRKGMPKEFVKEELEVQNTKYAYKKQESLMKLQVANNMSVFLYSTFHHRAAFNKKAKKPVVVSDYNKAKCDNALATKCESNECLGSSSKQTKLVNADAGKRRSFLFSLSKQLMEVQQQNHSRSENYLNAEFRKIAEANANIEKKVRGNLPSPAFWCPICKTTKRKSVECQKCRRQICIDDVVQMVHCKDCQTHSPPRKVAAVPAKLYHSKPNPICKAQGRKMRIVPTNQKVNSAQRCKLCDNPMCPLHRSAANNLFCLRCG</sequence>
<evidence type="ECO:0000313" key="2">
    <source>
        <dbReference type="Proteomes" id="UP000887574"/>
    </source>
</evidence>
<dbReference type="AlphaFoldDB" id="A0A915DTW8"/>
<reference evidence="3" key="1">
    <citation type="submission" date="2022-11" db="UniProtKB">
        <authorList>
            <consortium name="WormBaseParasite"/>
        </authorList>
    </citation>
    <scope>IDENTIFICATION</scope>
</reference>
<feature type="domain" description="PiggyBac transposable element-derived protein" evidence="1">
    <location>
        <begin position="61"/>
        <end position="166"/>
    </location>
</feature>
<dbReference type="Pfam" id="PF13843">
    <property type="entry name" value="DDE_Tnp_1_7"/>
    <property type="match status" value="1"/>
</dbReference>
<name>A0A915DTW8_9BILA</name>
<dbReference type="PANTHER" id="PTHR46599:SF3">
    <property type="entry name" value="PIGGYBAC TRANSPOSABLE ELEMENT-DERIVED PROTEIN 4"/>
    <property type="match status" value="1"/>
</dbReference>
<protein>
    <submittedName>
        <fullName evidence="3">PiggyBac transposable element-derived protein domain-containing protein</fullName>
    </submittedName>
</protein>